<sequence>MKKRGIVFVLSGILMVGGITGFAYANSKPNLVKEENKARIEGKLDEKEMIKIMKKNDFKDVAKTLEKKDYEAMDEFMNNMTDDDYQKMIEIMRKGGYESMANRMESISREDMIEMHNAMGGSESCHGYNNNMMGSF</sequence>
<dbReference type="Proteomes" id="UP001222800">
    <property type="component" value="Chromosome"/>
</dbReference>
<name>A0ABY8E9T5_9FIRM</name>
<evidence type="ECO:0000313" key="2">
    <source>
        <dbReference type="Proteomes" id="UP001222800"/>
    </source>
</evidence>
<dbReference type="EMBL" id="CP120733">
    <property type="protein sequence ID" value="WFD09663.1"/>
    <property type="molecule type" value="Genomic_DNA"/>
</dbReference>
<keyword evidence="2" id="KW-1185">Reference proteome</keyword>
<reference evidence="1 2" key="1">
    <citation type="submission" date="2023-03" db="EMBL/GenBank/DDBJ databases">
        <title>Complete genome sequence of Tepidibacter sp. SWIR-1, isolated from a deep-sea hydrothermal vent.</title>
        <authorList>
            <person name="Li X."/>
        </authorList>
    </citation>
    <scope>NUCLEOTIDE SEQUENCE [LARGE SCALE GENOMIC DNA]</scope>
    <source>
        <strain evidence="1 2">SWIR-1</strain>
    </source>
</reference>
<proteinExistence type="predicted"/>
<dbReference type="RefSeq" id="WP_277731596.1">
    <property type="nucleotide sequence ID" value="NZ_CP120733.1"/>
</dbReference>
<accession>A0ABY8E9T5</accession>
<gene>
    <name evidence="1" type="ORF">P4S50_14895</name>
</gene>
<protein>
    <submittedName>
        <fullName evidence="1">TMEM14 family protein</fullName>
    </submittedName>
</protein>
<evidence type="ECO:0000313" key="1">
    <source>
        <dbReference type="EMBL" id="WFD09663.1"/>
    </source>
</evidence>
<organism evidence="1 2">
    <name type="scientific">Tepidibacter hydrothermalis</name>
    <dbReference type="NCBI Taxonomy" id="3036126"/>
    <lineage>
        <taxon>Bacteria</taxon>
        <taxon>Bacillati</taxon>
        <taxon>Bacillota</taxon>
        <taxon>Clostridia</taxon>
        <taxon>Peptostreptococcales</taxon>
        <taxon>Peptostreptococcaceae</taxon>
        <taxon>Tepidibacter</taxon>
    </lineage>
</organism>